<sequence length="100" mass="10800">MVMLKRYAVSIMLALALRTYALGHDPNRRHAVSVGVLIRLTSSGILLGNNASSNVLPVLPPAAFRSSASTATASRVSASRPFSSYHSRSFAWCRKCCSFL</sequence>
<protein>
    <recommendedName>
        <fullName evidence="4">Secreted protein</fullName>
    </recommendedName>
</protein>
<comment type="caution">
    <text evidence="2">The sequence shown here is derived from an EMBL/GenBank/DDBJ whole genome shotgun (WGS) entry which is preliminary data.</text>
</comment>
<dbReference type="Proteomes" id="UP001159363">
    <property type="component" value="Chromosome 2"/>
</dbReference>
<gene>
    <name evidence="2" type="ORF">PR048_006916</name>
</gene>
<evidence type="ECO:0000313" key="3">
    <source>
        <dbReference type="Proteomes" id="UP001159363"/>
    </source>
</evidence>
<evidence type="ECO:0000313" key="2">
    <source>
        <dbReference type="EMBL" id="KAJ8894301.1"/>
    </source>
</evidence>
<feature type="signal peptide" evidence="1">
    <location>
        <begin position="1"/>
        <end position="23"/>
    </location>
</feature>
<reference evidence="2 3" key="1">
    <citation type="submission" date="2023-02" db="EMBL/GenBank/DDBJ databases">
        <title>LHISI_Scaffold_Assembly.</title>
        <authorList>
            <person name="Stuart O.P."/>
            <person name="Cleave R."/>
            <person name="Magrath M.J.L."/>
            <person name="Mikheyev A.S."/>
        </authorList>
    </citation>
    <scope>NUCLEOTIDE SEQUENCE [LARGE SCALE GENOMIC DNA]</scope>
    <source>
        <strain evidence="2">Daus_M_001</strain>
        <tissue evidence="2">Leg muscle</tissue>
    </source>
</reference>
<dbReference type="EMBL" id="JARBHB010000002">
    <property type="protein sequence ID" value="KAJ8894301.1"/>
    <property type="molecule type" value="Genomic_DNA"/>
</dbReference>
<keyword evidence="3" id="KW-1185">Reference proteome</keyword>
<organism evidence="2 3">
    <name type="scientific">Dryococelus australis</name>
    <dbReference type="NCBI Taxonomy" id="614101"/>
    <lineage>
        <taxon>Eukaryota</taxon>
        <taxon>Metazoa</taxon>
        <taxon>Ecdysozoa</taxon>
        <taxon>Arthropoda</taxon>
        <taxon>Hexapoda</taxon>
        <taxon>Insecta</taxon>
        <taxon>Pterygota</taxon>
        <taxon>Neoptera</taxon>
        <taxon>Polyneoptera</taxon>
        <taxon>Phasmatodea</taxon>
        <taxon>Verophasmatodea</taxon>
        <taxon>Anareolatae</taxon>
        <taxon>Phasmatidae</taxon>
        <taxon>Eurycanthinae</taxon>
        <taxon>Dryococelus</taxon>
    </lineage>
</organism>
<proteinExistence type="predicted"/>
<evidence type="ECO:0008006" key="4">
    <source>
        <dbReference type="Google" id="ProtNLM"/>
    </source>
</evidence>
<feature type="chain" id="PRO_5047520718" description="Secreted protein" evidence="1">
    <location>
        <begin position="24"/>
        <end position="100"/>
    </location>
</feature>
<evidence type="ECO:0000256" key="1">
    <source>
        <dbReference type="SAM" id="SignalP"/>
    </source>
</evidence>
<name>A0ABQ9ICC8_9NEOP</name>
<keyword evidence="1" id="KW-0732">Signal</keyword>
<accession>A0ABQ9ICC8</accession>